<dbReference type="Proteomes" id="UP000343317">
    <property type="component" value="Unassembled WGS sequence"/>
</dbReference>
<evidence type="ECO:0000313" key="2">
    <source>
        <dbReference type="Proteomes" id="UP000343317"/>
    </source>
</evidence>
<sequence>MNRDDIMNIVHAHSDLNIFGAIVGVLENGTIHRNDSYSAAQRIIAICNKEMQRLVKIYDVTIAANQAKGDA</sequence>
<accession>A0A5E4SIF3</accession>
<protein>
    <submittedName>
        <fullName evidence="1">Uncharacterized protein</fullName>
    </submittedName>
</protein>
<dbReference type="AlphaFoldDB" id="A0A5E4SIF3"/>
<name>A0A5E4SIF3_9BURK</name>
<dbReference type="RefSeq" id="WP_150619294.1">
    <property type="nucleotide sequence ID" value="NZ_CABPSM010000002.1"/>
</dbReference>
<dbReference type="EMBL" id="CABPSM010000002">
    <property type="protein sequence ID" value="VVD74224.1"/>
    <property type="molecule type" value="Genomic_DNA"/>
</dbReference>
<evidence type="ECO:0000313" key="1">
    <source>
        <dbReference type="EMBL" id="VVD74224.1"/>
    </source>
</evidence>
<gene>
    <name evidence="1" type="ORF">PHO31112_00746</name>
</gene>
<organism evidence="1 2">
    <name type="scientific">Pandoraea horticolens</name>
    <dbReference type="NCBI Taxonomy" id="2508298"/>
    <lineage>
        <taxon>Bacteria</taxon>
        <taxon>Pseudomonadati</taxon>
        <taxon>Pseudomonadota</taxon>
        <taxon>Betaproteobacteria</taxon>
        <taxon>Burkholderiales</taxon>
        <taxon>Burkholderiaceae</taxon>
        <taxon>Pandoraea</taxon>
    </lineage>
</organism>
<proteinExistence type="predicted"/>
<reference evidence="1 2" key="1">
    <citation type="submission" date="2019-08" db="EMBL/GenBank/DDBJ databases">
        <authorList>
            <person name="Peeters C."/>
        </authorList>
    </citation>
    <scope>NUCLEOTIDE SEQUENCE [LARGE SCALE GENOMIC DNA]</scope>
    <source>
        <strain evidence="1 2">LMG 31112</strain>
    </source>
</reference>
<keyword evidence="2" id="KW-1185">Reference proteome</keyword>